<dbReference type="Gene3D" id="3.40.50.10070">
    <property type="entry name" value="TolB, N-terminal domain"/>
    <property type="match status" value="1"/>
</dbReference>
<dbReference type="EMBL" id="CP013107">
    <property type="protein sequence ID" value="APG90557.1"/>
    <property type="molecule type" value="Genomic_DNA"/>
</dbReference>
<reference evidence="3 4" key="1">
    <citation type="submission" date="2015-10" db="EMBL/GenBank/DDBJ databases">
        <title>Genomic differences between typical nodule nitrogen-fixing rhizobial strains and those coming from bean seeds.</title>
        <authorList>
            <person name="Peralta H."/>
            <person name="Aguilar-Vera A."/>
            <person name="Diaz R."/>
            <person name="Mora Y."/>
            <person name="Martinez-Batallar G."/>
            <person name="Salazar E."/>
            <person name="Vargas-Lagunas C."/>
            <person name="Encarnacion S."/>
            <person name="Girard L."/>
            <person name="Mora J."/>
        </authorList>
    </citation>
    <scope>NUCLEOTIDE SEQUENCE [LARGE SCALE GENOMIC DNA]</scope>
    <source>
        <strain evidence="3 4">CFNEI 73</strain>
    </source>
</reference>
<keyword evidence="4" id="KW-1185">Reference proteome</keyword>
<accession>A0A1L3LKE9</accession>
<dbReference type="Gene3D" id="3.30.70.1230">
    <property type="entry name" value="Nucleotide cyclase"/>
    <property type="match status" value="1"/>
</dbReference>
<evidence type="ECO:0000313" key="4">
    <source>
        <dbReference type="Proteomes" id="UP000182306"/>
    </source>
</evidence>
<dbReference type="STRING" id="194963.SAMCFNEI73_Ch1243"/>
<dbReference type="NCBIfam" id="NF047558">
    <property type="entry name" value="TPR_END_plus"/>
    <property type="match status" value="1"/>
</dbReference>
<evidence type="ECO:0000259" key="2">
    <source>
        <dbReference type="PROSITE" id="PS50125"/>
    </source>
</evidence>
<protein>
    <submittedName>
        <fullName evidence="3">Adenylate cyclase</fullName>
        <ecNumber evidence="3">4.6.1.1</ecNumber>
    </submittedName>
</protein>
<dbReference type="PROSITE" id="PS50125">
    <property type="entry name" value="GUANYLATE_CYCLASE_2"/>
    <property type="match status" value="1"/>
</dbReference>
<dbReference type="InterPro" id="IPR029787">
    <property type="entry name" value="Nucleotide_cyclase"/>
</dbReference>
<dbReference type="GO" id="GO:0006171">
    <property type="term" value="P:cAMP biosynthetic process"/>
    <property type="evidence" value="ECO:0007669"/>
    <property type="project" value="TreeGrafter"/>
</dbReference>
<dbReference type="PANTHER" id="PTHR43081:SF19">
    <property type="entry name" value="PH-SENSITIVE ADENYLATE CYCLASE RV1264"/>
    <property type="match status" value="1"/>
</dbReference>
<dbReference type="Pfam" id="PF00211">
    <property type="entry name" value="Guanylate_cyc"/>
    <property type="match status" value="1"/>
</dbReference>
<evidence type="ECO:0000313" key="3">
    <source>
        <dbReference type="EMBL" id="APG90557.1"/>
    </source>
</evidence>
<dbReference type="AlphaFoldDB" id="A0A1L3LKE9"/>
<dbReference type="EC" id="4.6.1.1" evidence="3"/>
<dbReference type="InterPro" id="IPR011990">
    <property type="entry name" value="TPR-like_helical_dom_sf"/>
</dbReference>
<sequence length="624" mass="69478">MNDPTVHRRLTAILAADVVTYSRLMGQDEAGTHAAWKSHRRELIDAKIAEHEGRIVKLTGDGFLAEFPSVVNAVTCAATVQRGMLERNAGVPQRSRIELRMGINLGDVIVEGDDIFGDGVNVAVRLESIATPGGIAVSAAVRDNVGNRLDLRFEDMGEQALKNIDRPVRAYGITLDFATALRTTGSDASQQDPWEIEKPSIAVLPFNNISGDPEQEYFSDGITEDIITDLSKISGLFVVARNTAYTYKGKPVKVQQVSQDLRVNFILEGSIRKAGSRVRVTAQLVEGKGGGHVWADRYDRDLTDIFALQDEITHTIVDHLKVKLLPEEKKVIGRVPTGNFEAYAYYLRGRHFLHWHCKSHYVLAKRMFAMAVELDPLYARAYAGIADCDSFLFLHYNADVSIDGILATSAKALDLESGLAEAHASRGLALSLRERHSEAMAEFEQAIALDPNLFEAYYFYARACFTQGKLDEAARFFLRAAELKPDDYQALLVLVNILRSLGRDQEMRMAAREGVARAERELMLRPENARPAYLGALGLTALGDHDRAKEWAGRALAIDPDDRLAKYNVACFYSLEGEHERAIDLLVELLPRATHETKRWVKYDSDLDPIRGHARFLKVLELLG</sequence>
<dbReference type="KEGG" id="same:SAMCFNEI73_Ch1243"/>
<evidence type="ECO:0000256" key="1">
    <source>
        <dbReference type="PROSITE-ProRule" id="PRU00339"/>
    </source>
</evidence>
<dbReference type="GO" id="GO:0004016">
    <property type="term" value="F:adenylate cyclase activity"/>
    <property type="evidence" value="ECO:0007669"/>
    <property type="project" value="UniProtKB-EC"/>
</dbReference>
<dbReference type="SMART" id="SM00028">
    <property type="entry name" value="TPR"/>
    <property type="match status" value="4"/>
</dbReference>
<dbReference type="Pfam" id="PF14559">
    <property type="entry name" value="TPR_19"/>
    <property type="match status" value="1"/>
</dbReference>
<dbReference type="PROSITE" id="PS50005">
    <property type="entry name" value="TPR"/>
    <property type="match status" value="2"/>
</dbReference>
<dbReference type="Gene3D" id="1.25.40.10">
    <property type="entry name" value="Tetratricopeptide repeat domain"/>
    <property type="match status" value="1"/>
</dbReference>
<dbReference type="InterPro" id="IPR050697">
    <property type="entry name" value="Adenylyl/Guanylyl_Cyclase_3/4"/>
</dbReference>
<dbReference type="SUPFAM" id="SSF55073">
    <property type="entry name" value="Nucleotide cyclase"/>
    <property type="match status" value="1"/>
</dbReference>
<proteinExistence type="predicted"/>
<feature type="repeat" description="TPR" evidence="1">
    <location>
        <begin position="454"/>
        <end position="487"/>
    </location>
</feature>
<name>A0A1L3LKE9_9HYPH</name>
<dbReference type="RefSeq" id="WP_082912065.1">
    <property type="nucleotide sequence ID" value="NZ_CP013107.1"/>
</dbReference>
<keyword evidence="3" id="KW-0456">Lyase</keyword>
<organism evidence="3 4">
    <name type="scientific">Sinorhizobium americanum</name>
    <dbReference type="NCBI Taxonomy" id="194963"/>
    <lineage>
        <taxon>Bacteria</taxon>
        <taxon>Pseudomonadati</taxon>
        <taxon>Pseudomonadota</taxon>
        <taxon>Alphaproteobacteria</taxon>
        <taxon>Hyphomicrobiales</taxon>
        <taxon>Rhizobiaceae</taxon>
        <taxon>Sinorhizobium/Ensifer group</taxon>
        <taxon>Sinorhizobium</taxon>
    </lineage>
</organism>
<keyword evidence="1" id="KW-0802">TPR repeat</keyword>
<gene>
    <name evidence="3" type="primary">cya</name>
    <name evidence="3" type="ORF">SAMCFNEI73_Ch1243</name>
</gene>
<dbReference type="InterPro" id="IPR019734">
    <property type="entry name" value="TPR_rpt"/>
</dbReference>
<dbReference type="Proteomes" id="UP000182306">
    <property type="component" value="Chromosome"/>
</dbReference>
<dbReference type="CDD" id="cd07302">
    <property type="entry name" value="CHD"/>
    <property type="match status" value="1"/>
</dbReference>
<feature type="domain" description="Guanylate cyclase" evidence="2">
    <location>
        <begin position="12"/>
        <end position="127"/>
    </location>
</feature>
<dbReference type="SUPFAM" id="SSF48452">
    <property type="entry name" value="TPR-like"/>
    <property type="match status" value="1"/>
</dbReference>
<dbReference type="InterPro" id="IPR001054">
    <property type="entry name" value="A/G_cyclase"/>
</dbReference>
<feature type="repeat" description="TPR" evidence="1">
    <location>
        <begin position="420"/>
        <end position="453"/>
    </location>
</feature>
<dbReference type="GO" id="GO:0035556">
    <property type="term" value="P:intracellular signal transduction"/>
    <property type="evidence" value="ECO:0007669"/>
    <property type="project" value="InterPro"/>
</dbReference>
<dbReference type="OrthoDB" id="9807521at2"/>
<dbReference type="PANTHER" id="PTHR43081">
    <property type="entry name" value="ADENYLATE CYCLASE, TERMINAL-DIFFERENTIATION SPECIFIC-RELATED"/>
    <property type="match status" value="1"/>
</dbReference>